<dbReference type="EMBL" id="CP060131">
    <property type="protein sequence ID" value="QNG52548.1"/>
    <property type="molecule type" value="Genomic_DNA"/>
</dbReference>
<dbReference type="RefSeq" id="WP_185719377.1">
    <property type="nucleotide sequence ID" value="NZ_BAAAWI010000001.1"/>
</dbReference>
<gene>
    <name evidence="4" type="ORF">H6H00_00160</name>
</gene>
<keyword evidence="1" id="KW-0808">Transferase</keyword>
<dbReference type="PANTHER" id="PTHR21342">
    <property type="entry name" value="PHOSPHOPANTETHEINE ADENYLYLTRANSFERASE"/>
    <property type="match status" value="1"/>
</dbReference>
<dbReference type="Pfam" id="PF01467">
    <property type="entry name" value="CTP_transf_like"/>
    <property type="match status" value="1"/>
</dbReference>
<dbReference type="Proteomes" id="UP000515728">
    <property type="component" value="Chromosome"/>
</dbReference>
<accession>A0A7G7MID7</accession>
<dbReference type="GO" id="GO:0016779">
    <property type="term" value="F:nucleotidyltransferase activity"/>
    <property type="evidence" value="ECO:0007669"/>
    <property type="project" value="UniProtKB-KW"/>
</dbReference>
<evidence type="ECO:0000313" key="4">
    <source>
        <dbReference type="EMBL" id="QNG52548.1"/>
    </source>
</evidence>
<dbReference type="NCBIfam" id="TIGR00125">
    <property type="entry name" value="cyt_tran_rel"/>
    <property type="match status" value="1"/>
</dbReference>
<keyword evidence="5" id="KW-1185">Reference proteome</keyword>
<reference evidence="4 5" key="1">
    <citation type="submission" date="2020-08" db="EMBL/GenBank/DDBJ databases">
        <authorList>
            <person name="Mo P."/>
        </authorList>
    </citation>
    <scope>NUCLEOTIDE SEQUENCE [LARGE SCALE GENOMIC DNA]</scope>
    <source>
        <strain evidence="4 5">CGMCC 4.1532</strain>
    </source>
</reference>
<protein>
    <submittedName>
        <fullName evidence="4">Adenylyltransferase/cytidyltransferase family protein</fullName>
    </submittedName>
</protein>
<keyword evidence="2 4" id="KW-0548">Nucleotidyltransferase</keyword>
<evidence type="ECO:0000313" key="5">
    <source>
        <dbReference type="Proteomes" id="UP000515728"/>
    </source>
</evidence>
<dbReference type="InterPro" id="IPR004821">
    <property type="entry name" value="Cyt_trans-like"/>
</dbReference>
<dbReference type="AlphaFoldDB" id="A0A7G7MID7"/>
<dbReference type="SUPFAM" id="SSF52374">
    <property type="entry name" value="Nucleotidylyl transferase"/>
    <property type="match status" value="1"/>
</dbReference>
<dbReference type="InterPro" id="IPR014729">
    <property type="entry name" value="Rossmann-like_a/b/a_fold"/>
</dbReference>
<dbReference type="KEGG" id="ppel:H6H00_00160"/>
<evidence type="ECO:0000256" key="1">
    <source>
        <dbReference type="ARBA" id="ARBA00022679"/>
    </source>
</evidence>
<evidence type="ECO:0000259" key="3">
    <source>
        <dbReference type="Pfam" id="PF01467"/>
    </source>
</evidence>
<name>A0A7G7MID7_9PSEU</name>
<dbReference type="PANTHER" id="PTHR21342:SF0">
    <property type="entry name" value="BIFUNCTIONAL NMN ADENYLYLTRANSFERASE_NUDIX HYDROLASE"/>
    <property type="match status" value="1"/>
</dbReference>
<feature type="domain" description="Cytidyltransferase-like" evidence="3">
    <location>
        <begin position="7"/>
        <end position="51"/>
    </location>
</feature>
<sequence length="179" mass="19279">MTTGCVTGRFQPVHDQHLELIGIALAECDHVIVAVTNPDPDARHEESTSAHRHTPAANPFTYYERSRLLTAALAGAGWAGRTTVVPFDLTRPAVWAAYVPPDARQYVRAYDGWERQKAAALEAGGYRVTVLRGDPAAKRSATDVRALLASGAQWRDAVPAGVAPLLAELLAATPMATRR</sequence>
<dbReference type="Gene3D" id="3.40.50.620">
    <property type="entry name" value="HUPs"/>
    <property type="match status" value="1"/>
</dbReference>
<proteinExistence type="predicted"/>
<organism evidence="4 5">
    <name type="scientific">Pseudonocardia petroleophila</name>
    <dbReference type="NCBI Taxonomy" id="37331"/>
    <lineage>
        <taxon>Bacteria</taxon>
        <taxon>Bacillati</taxon>
        <taxon>Actinomycetota</taxon>
        <taxon>Actinomycetes</taxon>
        <taxon>Pseudonocardiales</taxon>
        <taxon>Pseudonocardiaceae</taxon>
        <taxon>Pseudonocardia</taxon>
    </lineage>
</organism>
<evidence type="ECO:0000256" key="2">
    <source>
        <dbReference type="ARBA" id="ARBA00022695"/>
    </source>
</evidence>